<dbReference type="AlphaFoldDB" id="A0A816EYN6"/>
<feature type="non-terminal residue" evidence="2">
    <location>
        <position position="122"/>
    </location>
</feature>
<evidence type="ECO:0000313" key="1">
    <source>
        <dbReference type="EMBL" id="CAF1493637.1"/>
    </source>
</evidence>
<dbReference type="Proteomes" id="UP000663870">
    <property type="component" value="Unassembled WGS sequence"/>
</dbReference>
<reference evidence="2" key="1">
    <citation type="submission" date="2021-02" db="EMBL/GenBank/DDBJ databases">
        <authorList>
            <person name="Nowell W R."/>
        </authorList>
    </citation>
    <scope>NUCLEOTIDE SEQUENCE</scope>
</reference>
<dbReference type="EMBL" id="CAJNOL010010913">
    <property type="protein sequence ID" value="CAF1652604.1"/>
    <property type="molecule type" value="Genomic_DNA"/>
</dbReference>
<gene>
    <name evidence="2" type="ORF">JXQ802_LOCUS54802</name>
    <name evidence="1" type="ORF">PYM288_LOCUS38305</name>
</gene>
<comment type="caution">
    <text evidence="2">The sequence shown here is derived from an EMBL/GenBank/DDBJ whole genome shotgun (WGS) entry which is preliminary data.</text>
</comment>
<evidence type="ECO:0000313" key="2">
    <source>
        <dbReference type="EMBL" id="CAF1652604.1"/>
    </source>
</evidence>
<accession>A0A816EYN6</accession>
<dbReference type="EMBL" id="CAJNOH010009160">
    <property type="protein sequence ID" value="CAF1493637.1"/>
    <property type="molecule type" value="Genomic_DNA"/>
</dbReference>
<dbReference type="Proteomes" id="UP000663854">
    <property type="component" value="Unassembled WGS sequence"/>
</dbReference>
<name>A0A816EYN6_9BILA</name>
<sequence length="122" mass="13786">MDGYSQLYGQIKITNTDIETRYTYNCEAIGCELVFARKLWANGDVNDFLHLRSWVIDYLSDQPTGPSRQCYTSANNTTECSTICQVGVEQKQSSLAPDGNKRQFSYGLCINAPYMMMPNSTQ</sequence>
<proteinExistence type="predicted"/>
<organism evidence="2 3">
    <name type="scientific">Rotaria sordida</name>
    <dbReference type="NCBI Taxonomy" id="392033"/>
    <lineage>
        <taxon>Eukaryota</taxon>
        <taxon>Metazoa</taxon>
        <taxon>Spiralia</taxon>
        <taxon>Gnathifera</taxon>
        <taxon>Rotifera</taxon>
        <taxon>Eurotatoria</taxon>
        <taxon>Bdelloidea</taxon>
        <taxon>Philodinida</taxon>
        <taxon>Philodinidae</taxon>
        <taxon>Rotaria</taxon>
    </lineage>
</organism>
<evidence type="ECO:0000313" key="3">
    <source>
        <dbReference type="Proteomes" id="UP000663870"/>
    </source>
</evidence>
<keyword evidence="3" id="KW-1185">Reference proteome</keyword>
<protein>
    <submittedName>
        <fullName evidence="2">Uncharacterized protein</fullName>
    </submittedName>
</protein>